<dbReference type="Proteomes" id="UP000271573">
    <property type="component" value="Chromosome"/>
</dbReference>
<evidence type="ECO:0000313" key="2">
    <source>
        <dbReference type="EMBL" id="BBH18105.1"/>
    </source>
</evidence>
<name>A0A3G9IPW6_9ACTN</name>
<dbReference type="EMBL" id="AP019307">
    <property type="protein sequence ID" value="BBH18105.1"/>
    <property type="molecule type" value="Genomic_DNA"/>
</dbReference>
<proteinExistence type="predicted"/>
<keyword evidence="1" id="KW-0472">Membrane</keyword>
<protein>
    <submittedName>
        <fullName evidence="2">Uncharacterized protein</fullName>
    </submittedName>
</protein>
<organism evidence="2 3">
    <name type="scientific">Nocardioides baekrokdamisoli</name>
    <dbReference type="NCBI Taxonomy" id="1804624"/>
    <lineage>
        <taxon>Bacteria</taxon>
        <taxon>Bacillati</taxon>
        <taxon>Actinomycetota</taxon>
        <taxon>Actinomycetes</taxon>
        <taxon>Propionibacteriales</taxon>
        <taxon>Nocardioidaceae</taxon>
        <taxon>Nocardioides</taxon>
    </lineage>
</organism>
<gene>
    <name evidence="2" type="ORF">Back2_23920</name>
</gene>
<keyword evidence="1" id="KW-0812">Transmembrane</keyword>
<accession>A0A3G9IPW6</accession>
<keyword evidence="1" id="KW-1133">Transmembrane helix</keyword>
<sequence>MDNKLFIIVLVAAAAVIGAAGLSRYITNLRIGERMAARKAALRIENATADDALSDPLLRSLIACPQCGTAGQFDVLDGKQCRCHNCAAMWDVG</sequence>
<feature type="transmembrane region" description="Helical" evidence="1">
    <location>
        <begin position="6"/>
        <end position="26"/>
    </location>
</feature>
<keyword evidence="3" id="KW-1185">Reference proteome</keyword>
<dbReference type="RefSeq" id="WP_125569456.1">
    <property type="nucleotide sequence ID" value="NZ_AP019307.1"/>
</dbReference>
<dbReference type="AlphaFoldDB" id="A0A3G9IPW6"/>
<reference evidence="2 3" key="1">
    <citation type="submission" date="2018-11" db="EMBL/GenBank/DDBJ databases">
        <title>Complete genome sequence of Nocardioides baekrokdamisoli strain KCTC 39748.</title>
        <authorList>
            <person name="Kang S.W."/>
            <person name="Lee K.C."/>
            <person name="Kim K.K."/>
            <person name="Kim J.S."/>
            <person name="Kim D.S."/>
            <person name="Ko S.H."/>
            <person name="Yang S.H."/>
            <person name="Shin Y.K."/>
            <person name="Lee J.S."/>
        </authorList>
    </citation>
    <scope>NUCLEOTIDE SEQUENCE [LARGE SCALE GENOMIC DNA]</scope>
    <source>
        <strain evidence="2 3">KCTC 39748</strain>
    </source>
</reference>
<dbReference type="KEGG" id="nbe:Back2_23920"/>
<evidence type="ECO:0000256" key="1">
    <source>
        <dbReference type="SAM" id="Phobius"/>
    </source>
</evidence>
<evidence type="ECO:0000313" key="3">
    <source>
        <dbReference type="Proteomes" id="UP000271573"/>
    </source>
</evidence>